<dbReference type="PROSITE" id="PS51845">
    <property type="entry name" value="PDEASE_I_2"/>
    <property type="match status" value="1"/>
</dbReference>
<evidence type="ECO:0000313" key="4">
    <source>
        <dbReference type="EMBL" id="KAF8819613.1"/>
    </source>
</evidence>
<protein>
    <submittedName>
        <fullName evidence="4">3'5'-cyclic nucleotide phosphodiesterase domain-containing protein</fullName>
    </submittedName>
</protein>
<dbReference type="InterPro" id="IPR002073">
    <property type="entry name" value="PDEase_catalytic_dom"/>
</dbReference>
<evidence type="ECO:0000256" key="2">
    <source>
        <dbReference type="ARBA" id="ARBA00022801"/>
    </source>
</evidence>
<feature type="domain" description="PDEase" evidence="3">
    <location>
        <begin position="1"/>
        <end position="111"/>
    </location>
</feature>
<sequence>MEDRRFLTEILIHCADISNPVMNSGLNVKWASLITQEFNCQVEMEKRYNMPLSTFMDTRTEIDRTKAQIGFLQFVVLDQFRALARIFPLASELVERGEKNLQNWRKALKVLSDYENARRENKHVDENLMPHNFTFRLKHLLFDGFSGPKCFGHINGELRLLLHAKNYTKVFE</sequence>
<proteinExistence type="predicted"/>
<dbReference type="Gene3D" id="1.10.1300.10">
    <property type="entry name" value="3'5'-cyclic nucleotide phosphodiesterase, catalytic domain"/>
    <property type="match status" value="1"/>
</dbReference>
<evidence type="ECO:0000256" key="1">
    <source>
        <dbReference type="ARBA" id="ARBA00022723"/>
    </source>
</evidence>
<gene>
    <name evidence="4" type="ORF">IE077_000769</name>
</gene>
<name>A0ABQ7J6J7_9APIC</name>
<organism evidence="4 5">
    <name type="scientific">Cardiosporidium cionae</name>
    <dbReference type="NCBI Taxonomy" id="476202"/>
    <lineage>
        <taxon>Eukaryota</taxon>
        <taxon>Sar</taxon>
        <taxon>Alveolata</taxon>
        <taxon>Apicomplexa</taxon>
        <taxon>Aconoidasida</taxon>
        <taxon>Nephromycida</taxon>
        <taxon>Cardiosporidium</taxon>
    </lineage>
</organism>
<keyword evidence="1" id="KW-0479">Metal-binding</keyword>
<dbReference type="PANTHER" id="PTHR11347">
    <property type="entry name" value="CYCLIC NUCLEOTIDE PHOSPHODIESTERASE"/>
    <property type="match status" value="1"/>
</dbReference>
<dbReference type="SUPFAM" id="SSF109604">
    <property type="entry name" value="HD-domain/PDEase-like"/>
    <property type="match status" value="1"/>
</dbReference>
<comment type="caution">
    <text evidence="4">The sequence shown here is derived from an EMBL/GenBank/DDBJ whole genome shotgun (WGS) entry which is preliminary data.</text>
</comment>
<keyword evidence="2" id="KW-0378">Hydrolase</keyword>
<accession>A0ABQ7J6J7</accession>
<evidence type="ECO:0000259" key="3">
    <source>
        <dbReference type="PROSITE" id="PS51845"/>
    </source>
</evidence>
<evidence type="ECO:0000313" key="5">
    <source>
        <dbReference type="Proteomes" id="UP000823046"/>
    </source>
</evidence>
<dbReference type="Proteomes" id="UP000823046">
    <property type="component" value="Unassembled WGS sequence"/>
</dbReference>
<keyword evidence="5" id="KW-1185">Reference proteome</keyword>
<dbReference type="InterPro" id="IPR036971">
    <property type="entry name" value="PDEase_catalytic_dom_sf"/>
</dbReference>
<dbReference type="Pfam" id="PF00233">
    <property type="entry name" value="PDEase_I"/>
    <property type="match status" value="1"/>
</dbReference>
<reference evidence="4 5" key="1">
    <citation type="journal article" date="2020" name="bioRxiv">
        <title>Metabolic contributions of an alphaproteobacterial endosymbiont in the apicomplexan Cardiosporidium cionae.</title>
        <authorList>
            <person name="Hunter E.S."/>
            <person name="Paight C.J."/>
            <person name="Lane C.E."/>
        </authorList>
    </citation>
    <scope>NUCLEOTIDE SEQUENCE [LARGE SCALE GENOMIC DNA]</scope>
    <source>
        <strain evidence="4">ESH_2018</strain>
    </source>
</reference>
<dbReference type="EMBL" id="JADAQX010000674">
    <property type="protein sequence ID" value="KAF8819613.1"/>
    <property type="molecule type" value="Genomic_DNA"/>
</dbReference>